<evidence type="ECO:0000256" key="2">
    <source>
        <dbReference type="SAM" id="Coils"/>
    </source>
</evidence>
<evidence type="ECO:0000313" key="7">
    <source>
        <dbReference type="Proteomes" id="UP000253941"/>
    </source>
</evidence>
<dbReference type="Pfam" id="PF25954">
    <property type="entry name" value="Beta-barrel_RND_2"/>
    <property type="match status" value="1"/>
</dbReference>
<reference evidence="6 7" key="1">
    <citation type="submission" date="2018-07" db="EMBL/GenBank/DDBJ databases">
        <title>Venubactetium sediminum gen. nov., sp. nov., isolated from a marine solar saltern.</title>
        <authorList>
            <person name="Wang S."/>
        </authorList>
    </citation>
    <scope>NUCLEOTIDE SEQUENCE [LARGE SCALE GENOMIC DNA]</scope>
    <source>
        <strain evidence="6 7">WD2A32</strain>
    </source>
</reference>
<name>A0A369TD66_9PROT</name>
<keyword evidence="2" id="KW-0175">Coiled coil</keyword>
<evidence type="ECO:0000256" key="1">
    <source>
        <dbReference type="ARBA" id="ARBA00009477"/>
    </source>
</evidence>
<feature type="signal peptide" evidence="3">
    <location>
        <begin position="1"/>
        <end position="21"/>
    </location>
</feature>
<dbReference type="AlphaFoldDB" id="A0A369TD66"/>
<feature type="chain" id="PRO_5016753001" evidence="3">
    <location>
        <begin position="22"/>
        <end position="276"/>
    </location>
</feature>
<keyword evidence="7" id="KW-1185">Reference proteome</keyword>
<dbReference type="InterPro" id="IPR058647">
    <property type="entry name" value="BSH_CzcB-like"/>
</dbReference>
<dbReference type="Pfam" id="PF25973">
    <property type="entry name" value="BSH_CzcB"/>
    <property type="match status" value="1"/>
</dbReference>
<evidence type="ECO:0000259" key="5">
    <source>
        <dbReference type="Pfam" id="PF25973"/>
    </source>
</evidence>
<dbReference type="InterPro" id="IPR006143">
    <property type="entry name" value="RND_pump_MFP"/>
</dbReference>
<feature type="domain" description="CusB-like beta-barrel" evidence="4">
    <location>
        <begin position="196"/>
        <end position="268"/>
    </location>
</feature>
<dbReference type="SUPFAM" id="SSF111369">
    <property type="entry name" value="HlyD-like secretion proteins"/>
    <property type="match status" value="1"/>
</dbReference>
<feature type="coiled-coil region" evidence="2">
    <location>
        <begin position="117"/>
        <end position="154"/>
    </location>
</feature>
<evidence type="ECO:0000313" key="6">
    <source>
        <dbReference type="EMBL" id="RDD62474.1"/>
    </source>
</evidence>
<evidence type="ECO:0000256" key="3">
    <source>
        <dbReference type="SAM" id="SignalP"/>
    </source>
</evidence>
<comment type="caution">
    <text evidence="6">The sequence shown here is derived from an EMBL/GenBank/DDBJ whole genome shotgun (WGS) entry which is preliminary data.</text>
</comment>
<dbReference type="Gene3D" id="2.40.30.170">
    <property type="match status" value="1"/>
</dbReference>
<organism evidence="6 7">
    <name type="scientific">Ferruginivarius sediminum</name>
    <dbReference type="NCBI Taxonomy" id="2661937"/>
    <lineage>
        <taxon>Bacteria</taxon>
        <taxon>Pseudomonadati</taxon>
        <taxon>Pseudomonadota</taxon>
        <taxon>Alphaproteobacteria</taxon>
        <taxon>Rhodospirillales</taxon>
        <taxon>Rhodospirillaceae</taxon>
        <taxon>Ferruginivarius</taxon>
    </lineage>
</organism>
<protein>
    <submittedName>
        <fullName evidence="6">Efflux RND transporter periplasmic adaptor subunit</fullName>
    </submittedName>
</protein>
<comment type="similarity">
    <text evidence="1">Belongs to the membrane fusion protein (MFP) (TC 8.A.1) family.</text>
</comment>
<accession>A0A369TD66</accession>
<gene>
    <name evidence="6" type="ORF">DRB17_07430</name>
</gene>
<proteinExistence type="inferred from homology"/>
<dbReference type="GO" id="GO:0015562">
    <property type="term" value="F:efflux transmembrane transporter activity"/>
    <property type="evidence" value="ECO:0007669"/>
    <property type="project" value="TreeGrafter"/>
</dbReference>
<feature type="domain" description="CzcB-like barrel-sandwich hybrid" evidence="5">
    <location>
        <begin position="35"/>
        <end position="190"/>
    </location>
</feature>
<dbReference type="Proteomes" id="UP000253941">
    <property type="component" value="Unassembled WGS sequence"/>
</dbReference>
<dbReference type="Gene3D" id="1.10.287.470">
    <property type="entry name" value="Helix hairpin bin"/>
    <property type="match status" value="1"/>
</dbReference>
<dbReference type="InterPro" id="IPR058792">
    <property type="entry name" value="Beta-barrel_RND_2"/>
</dbReference>
<evidence type="ECO:0000259" key="4">
    <source>
        <dbReference type="Pfam" id="PF25954"/>
    </source>
</evidence>
<sequence length="276" mass="29939">MRLRFAGLLSLLALAAGPAASAPAPALSCIVKPQRTVELGAQVAGILDELVVERGDAVEEGDVVARLRRDVEEVNVELNRVRAASTAEIRRRELELANKKNVLARKKKLKKGDYVSAEDLEEARVEMEVAQQMLREARDNRRMARIELQRAETMLNLRILKSPISGVVTESHLSPGEFVSEQKPIMTITDVDPLHVEVYLPLSRYGKIEVGERATVELQSPIGGRHPATVTVVDSVIDAASGTFGVRLELPNPEGAIPAGLRCGIDFGGEGDLAGE</sequence>
<dbReference type="EMBL" id="QPMH01000005">
    <property type="protein sequence ID" value="RDD62474.1"/>
    <property type="molecule type" value="Genomic_DNA"/>
</dbReference>
<dbReference type="RefSeq" id="WP_114581570.1">
    <property type="nucleotide sequence ID" value="NZ_QPMH01000005.1"/>
</dbReference>
<dbReference type="PANTHER" id="PTHR30469:SF15">
    <property type="entry name" value="HLYD FAMILY OF SECRETION PROTEINS"/>
    <property type="match status" value="1"/>
</dbReference>
<dbReference type="Gene3D" id="2.40.50.100">
    <property type="match status" value="1"/>
</dbReference>
<keyword evidence="3" id="KW-0732">Signal</keyword>
<dbReference type="NCBIfam" id="TIGR01730">
    <property type="entry name" value="RND_mfp"/>
    <property type="match status" value="1"/>
</dbReference>
<dbReference type="GO" id="GO:1990281">
    <property type="term" value="C:efflux pump complex"/>
    <property type="evidence" value="ECO:0007669"/>
    <property type="project" value="TreeGrafter"/>
</dbReference>
<dbReference type="PANTHER" id="PTHR30469">
    <property type="entry name" value="MULTIDRUG RESISTANCE PROTEIN MDTA"/>
    <property type="match status" value="1"/>
</dbReference>